<keyword evidence="1" id="KW-0812">Transmembrane</keyword>
<dbReference type="EMBL" id="UPPP01000051">
    <property type="protein sequence ID" value="VBB04913.1"/>
    <property type="molecule type" value="Genomic_DNA"/>
</dbReference>
<organism evidence="2 3">
    <name type="scientific">Lucifera butyrica</name>
    <dbReference type="NCBI Taxonomy" id="1351585"/>
    <lineage>
        <taxon>Bacteria</taxon>
        <taxon>Bacillati</taxon>
        <taxon>Bacillota</taxon>
        <taxon>Negativicutes</taxon>
        <taxon>Veillonellales</taxon>
        <taxon>Veillonellaceae</taxon>
        <taxon>Lucifera</taxon>
    </lineage>
</organism>
<dbReference type="AlphaFoldDB" id="A0A498R412"/>
<accession>A0A498R412</accession>
<gene>
    <name evidence="2" type="ORF">LUCI_0119</name>
</gene>
<sequence length="69" mass="8058">MLALKKLFRAVAVIVVISVVSLFCLIYYARSNYVSDKEYARMEQKIVNQNIDYSTDQNKKDNCLGMLRY</sequence>
<dbReference type="Proteomes" id="UP000277811">
    <property type="component" value="Unassembled WGS sequence"/>
</dbReference>
<keyword evidence="3" id="KW-1185">Reference proteome</keyword>
<protein>
    <submittedName>
        <fullName evidence="2">Uncharacterized protein</fullName>
    </submittedName>
</protein>
<keyword evidence="1" id="KW-0472">Membrane</keyword>
<evidence type="ECO:0000256" key="1">
    <source>
        <dbReference type="SAM" id="Phobius"/>
    </source>
</evidence>
<reference evidence="2 3" key="1">
    <citation type="submission" date="2018-06" db="EMBL/GenBank/DDBJ databases">
        <authorList>
            <person name="Strepis N."/>
        </authorList>
    </citation>
    <scope>NUCLEOTIDE SEQUENCE [LARGE SCALE GENOMIC DNA]</scope>
    <source>
        <strain evidence="2">LUCI</strain>
    </source>
</reference>
<name>A0A498R412_9FIRM</name>
<evidence type="ECO:0000313" key="2">
    <source>
        <dbReference type="EMBL" id="VBB04913.1"/>
    </source>
</evidence>
<evidence type="ECO:0000313" key="3">
    <source>
        <dbReference type="Proteomes" id="UP000277811"/>
    </source>
</evidence>
<keyword evidence="1" id="KW-1133">Transmembrane helix</keyword>
<feature type="transmembrane region" description="Helical" evidence="1">
    <location>
        <begin position="7"/>
        <end position="29"/>
    </location>
</feature>
<proteinExistence type="predicted"/>